<comment type="caution">
    <text evidence="3">The sequence shown here is derived from an EMBL/GenBank/DDBJ whole genome shotgun (WGS) entry which is preliminary data.</text>
</comment>
<keyword evidence="4" id="KW-1185">Reference proteome</keyword>
<protein>
    <submittedName>
        <fullName evidence="3">Antitoxin VapB27</fullName>
    </submittedName>
</protein>
<dbReference type="EMBL" id="BMFY01000004">
    <property type="protein sequence ID" value="GGA09502.1"/>
    <property type="molecule type" value="Genomic_DNA"/>
</dbReference>
<reference evidence="3" key="2">
    <citation type="submission" date="2020-09" db="EMBL/GenBank/DDBJ databases">
        <authorList>
            <person name="Sun Q."/>
            <person name="Zhou Y."/>
        </authorList>
    </citation>
    <scope>NUCLEOTIDE SEQUENCE</scope>
    <source>
        <strain evidence="3">CGMCC 1.12785</strain>
    </source>
</reference>
<dbReference type="Proteomes" id="UP000616114">
    <property type="component" value="Unassembled WGS sequence"/>
</dbReference>
<evidence type="ECO:0000313" key="4">
    <source>
        <dbReference type="Proteomes" id="UP000616114"/>
    </source>
</evidence>
<evidence type="ECO:0000256" key="1">
    <source>
        <dbReference type="PROSITE-ProRule" id="PRU01076"/>
    </source>
</evidence>
<dbReference type="AlphaFoldDB" id="A0A8J2XKG1"/>
<dbReference type="SUPFAM" id="SSF89447">
    <property type="entry name" value="AbrB/MazE/MraZ-like"/>
    <property type="match status" value="1"/>
</dbReference>
<keyword evidence="1" id="KW-0238">DNA-binding</keyword>
<name>A0A8J2XKG1_9MICO</name>
<dbReference type="InterPro" id="IPR007159">
    <property type="entry name" value="SpoVT-AbrB_dom"/>
</dbReference>
<dbReference type="PROSITE" id="PS51740">
    <property type="entry name" value="SPOVT_ABRB"/>
    <property type="match status" value="1"/>
</dbReference>
<dbReference type="RefSeq" id="WP_188549877.1">
    <property type="nucleotide sequence ID" value="NZ_BMFY01000004.1"/>
</dbReference>
<reference evidence="3" key="1">
    <citation type="journal article" date="2014" name="Int. J. Syst. Evol. Microbiol.">
        <title>Complete genome sequence of Corynebacterium casei LMG S-19264T (=DSM 44701T), isolated from a smear-ripened cheese.</title>
        <authorList>
            <consortium name="US DOE Joint Genome Institute (JGI-PGF)"/>
            <person name="Walter F."/>
            <person name="Albersmeier A."/>
            <person name="Kalinowski J."/>
            <person name="Ruckert C."/>
        </authorList>
    </citation>
    <scope>NUCLEOTIDE SEQUENCE</scope>
    <source>
        <strain evidence="3">CGMCC 1.12785</strain>
    </source>
</reference>
<dbReference type="InterPro" id="IPR037914">
    <property type="entry name" value="SpoVT-AbrB_sf"/>
</dbReference>
<dbReference type="Gene3D" id="2.10.260.10">
    <property type="match status" value="1"/>
</dbReference>
<dbReference type="SMART" id="SM00966">
    <property type="entry name" value="SpoVT_AbrB"/>
    <property type="match status" value="1"/>
</dbReference>
<organism evidence="3 4">
    <name type="scientific">Sediminivirga luteola</name>
    <dbReference type="NCBI Taxonomy" id="1774748"/>
    <lineage>
        <taxon>Bacteria</taxon>
        <taxon>Bacillati</taxon>
        <taxon>Actinomycetota</taxon>
        <taxon>Actinomycetes</taxon>
        <taxon>Micrococcales</taxon>
        <taxon>Brevibacteriaceae</taxon>
        <taxon>Sediminivirga</taxon>
    </lineage>
</organism>
<accession>A0A8J2XKG1</accession>
<evidence type="ECO:0000313" key="3">
    <source>
        <dbReference type="EMBL" id="GGA09502.1"/>
    </source>
</evidence>
<dbReference type="NCBIfam" id="TIGR01439">
    <property type="entry name" value="lp_hng_hel_AbrB"/>
    <property type="match status" value="1"/>
</dbReference>
<gene>
    <name evidence="3" type="ORF">GCM10011333_10350</name>
</gene>
<dbReference type="GO" id="GO:0003677">
    <property type="term" value="F:DNA binding"/>
    <property type="evidence" value="ECO:0007669"/>
    <property type="project" value="UniProtKB-UniRule"/>
</dbReference>
<sequence length="79" mass="8413">MEATIDSGGRLLLPKSIRDSLGLVPGSKVDISPYGSGVQITPGGRTARLERDSDGRLVSRAKTVVTDEQMFALIDAGRR</sequence>
<evidence type="ECO:0000259" key="2">
    <source>
        <dbReference type="PROSITE" id="PS51740"/>
    </source>
</evidence>
<proteinExistence type="predicted"/>
<feature type="domain" description="SpoVT-AbrB" evidence="2">
    <location>
        <begin position="1"/>
        <end position="45"/>
    </location>
</feature>